<feature type="domain" description="Non-reducing end beta-L-arabinofuranosidase-like GH127 middle" evidence="3">
    <location>
        <begin position="463"/>
        <end position="567"/>
    </location>
</feature>
<keyword evidence="5" id="KW-0326">Glycosidase</keyword>
<dbReference type="Pfam" id="PF20737">
    <property type="entry name" value="Glyco_hydro127C"/>
    <property type="match status" value="1"/>
</dbReference>
<dbReference type="Pfam" id="PF07944">
    <property type="entry name" value="Beta-AFase-like_GH127_cat"/>
    <property type="match status" value="1"/>
</dbReference>
<gene>
    <name evidence="5" type="primary">hypBA1_2</name>
    <name evidence="5" type="ORF">Pla108_18320</name>
</gene>
<evidence type="ECO:0000259" key="4">
    <source>
        <dbReference type="Pfam" id="PF20737"/>
    </source>
</evidence>
<dbReference type="Proteomes" id="UP000317421">
    <property type="component" value="Unassembled WGS sequence"/>
</dbReference>
<keyword evidence="5" id="KW-0378">Hydrolase</keyword>
<feature type="chain" id="PRO_5022984907" evidence="1">
    <location>
        <begin position="22"/>
        <end position="685"/>
    </location>
</feature>
<dbReference type="InterPro" id="IPR012878">
    <property type="entry name" value="Beta-AFase-like_GH127_cat"/>
</dbReference>
<dbReference type="EMBL" id="SJPR01000002">
    <property type="protein sequence ID" value="TWT97680.1"/>
    <property type="molecule type" value="Genomic_DNA"/>
</dbReference>
<keyword evidence="1" id="KW-0732">Signal</keyword>
<dbReference type="PANTHER" id="PTHR43465">
    <property type="entry name" value="DUF1680 DOMAIN PROTEIN (AFU_ORTHOLOGUE AFUA_1G08910)"/>
    <property type="match status" value="1"/>
</dbReference>
<organism evidence="5 6">
    <name type="scientific">Botrimarina colliarenosi</name>
    <dbReference type="NCBI Taxonomy" id="2528001"/>
    <lineage>
        <taxon>Bacteria</taxon>
        <taxon>Pseudomonadati</taxon>
        <taxon>Planctomycetota</taxon>
        <taxon>Planctomycetia</taxon>
        <taxon>Pirellulales</taxon>
        <taxon>Lacipirellulaceae</taxon>
        <taxon>Botrimarina</taxon>
    </lineage>
</organism>
<dbReference type="SUPFAM" id="SSF48208">
    <property type="entry name" value="Six-hairpin glycosidases"/>
    <property type="match status" value="1"/>
</dbReference>
<dbReference type="EC" id="3.2.1.185" evidence="5"/>
<keyword evidence="6" id="KW-1185">Reference proteome</keyword>
<dbReference type="InterPro" id="IPR008928">
    <property type="entry name" value="6-hairpin_glycosidase_sf"/>
</dbReference>
<dbReference type="OrthoDB" id="9757939at2"/>
<dbReference type="InterPro" id="IPR049174">
    <property type="entry name" value="Beta-AFase-like"/>
</dbReference>
<dbReference type="RefSeq" id="WP_146444594.1">
    <property type="nucleotide sequence ID" value="NZ_SJPR01000002.1"/>
</dbReference>
<dbReference type="Pfam" id="PF20736">
    <property type="entry name" value="Glyco_hydro127M"/>
    <property type="match status" value="1"/>
</dbReference>
<evidence type="ECO:0000259" key="2">
    <source>
        <dbReference type="Pfam" id="PF07944"/>
    </source>
</evidence>
<sequence precursor="true">MSVRPLLVMVLATLPTAVATAEPLAVADTSVSPHAAVRPVGVDEVHWTDGFWADRLRVCRDVSIPAMGELMRDSRYKPFYEHFLIAAGEAEGDYHGAAWNDGDYYKWIEAACSSLAVEPNAELQATVDEAVRAVVAAQRADGYLHTPVLIRQRNGDKTAQPFSDRHDFEVYNLGHLMTAGCVRYRVSGKRDLLAAAERAAQFLEAAFAEPTPAMARQAVCPSHYMGLIELYRTTRNERYLRLAQHVIGLRNLAAGVAGGGGDDNQDRIPFVDQREAVGHAVRANYLYAGAADLYLETGDPALVEPLEAVWRNVTQKKLYVTGACGALFDGASPDGAIDQSEITRIHQAYGRNYQLPSEVAHNETCAALGAVFWNWRRFLATGEARHLDWIELAMHNAVLAGVSLEGADYFYTNPLRVTDPAPTELRWSRTREPFIVSFCCPPNVVRTVAQLGGYAYSKSPGALWVNLYGANTLETDIDGETLRLRQETEYPWEGQIRFVIEEAPKKPVALRFRVPNWAGGKIDVQGPTHRYKLGEKPAPTRVHNEKGFHEIKTAWRSGDVLTVTLPMPVVPLESHPLVEETRNQIAVKRGPIVYCLESIDLPDGVQLEQVGLDVDAAFRVLPADESLHGARAIEADLSVSAASPWRTLYRPATGGDELSIKARLIPYYAWGNRGPSEMTVWLPRR</sequence>
<feature type="signal peptide" evidence="1">
    <location>
        <begin position="1"/>
        <end position="21"/>
    </location>
</feature>
<name>A0A5C6AE34_9BACT</name>
<dbReference type="InterPro" id="IPR049049">
    <property type="entry name" value="Beta-AFase-like_GH127_C"/>
</dbReference>
<dbReference type="GO" id="GO:0005975">
    <property type="term" value="P:carbohydrate metabolic process"/>
    <property type="evidence" value="ECO:0007669"/>
    <property type="project" value="InterPro"/>
</dbReference>
<evidence type="ECO:0000313" key="5">
    <source>
        <dbReference type="EMBL" id="TWT97680.1"/>
    </source>
</evidence>
<dbReference type="GO" id="GO:0102478">
    <property type="term" value="F:beta-L-arabinofuranosidase activity"/>
    <property type="evidence" value="ECO:0007669"/>
    <property type="project" value="UniProtKB-EC"/>
</dbReference>
<evidence type="ECO:0000259" key="3">
    <source>
        <dbReference type="Pfam" id="PF20736"/>
    </source>
</evidence>
<evidence type="ECO:0000256" key="1">
    <source>
        <dbReference type="SAM" id="SignalP"/>
    </source>
</evidence>
<dbReference type="AlphaFoldDB" id="A0A5C6AE34"/>
<proteinExistence type="predicted"/>
<feature type="domain" description="Non-reducing end beta-L-arabinofuranosidase-like GH127 catalytic" evidence="2">
    <location>
        <begin position="44"/>
        <end position="452"/>
    </location>
</feature>
<protein>
    <submittedName>
        <fullName evidence="5">Non-reducing end beta-L-arabinofuranosidase</fullName>
        <ecNumber evidence="5">3.2.1.185</ecNumber>
    </submittedName>
</protein>
<evidence type="ECO:0000313" key="6">
    <source>
        <dbReference type="Proteomes" id="UP000317421"/>
    </source>
</evidence>
<dbReference type="PANTHER" id="PTHR43465:SF1">
    <property type="entry name" value="NON-REDUCING END BETA-L-ARABINOFURANOSIDASE"/>
    <property type="match status" value="1"/>
</dbReference>
<feature type="domain" description="Non-reducing end beta-L-arabinofuranosidase-like GH127 C-terminal" evidence="4">
    <location>
        <begin position="572"/>
        <end position="683"/>
    </location>
</feature>
<accession>A0A5C6AE34</accession>
<comment type="caution">
    <text evidence="5">The sequence shown here is derived from an EMBL/GenBank/DDBJ whole genome shotgun (WGS) entry which is preliminary data.</text>
</comment>
<dbReference type="InterPro" id="IPR049046">
    <property type="entry name" value="Beta-AFase-like_GH127_middle"/>
</dbReference>
<reference evidence="5 6" key="1">
    <citation type="submission" date="2019-02" db="EMBL/GenBank/DDBJ databases">
        <title>Deep-cultivation of Planctomycetes and their phenomic and genomic characterization uncovers novel biology.</title>
        <authorList>
            <person name="Wiegand S."/>
            <person name="Jogler M."/>
            <person name="Boedeker C."/>
            <person name="Pinto D."/>
            <person name="Vollmers J."/>
            <person name="Rivas-Marin E."/>
            <person name="Kohn T."/>
            <person name="Peeters S.H."/>
            <person name="Heuer A."/>
            <person name="Rast P."/>
            <person name="Oberbeckmann S."/>
            <person name="Bunk B."/>
            <person name="Jeske O."/>
            <person name="Meyerdierks A."/>
            <person name="Storesund J.E."/>
            <person name="Kallscheuer N."/>
            <person name="Luecker S."/>
            <person name="Lage O.M."/>
            <person name="Pohl T."/>
            <person name="Merkel B.J."/>
            <person name="Hornburger P."/>
            <person name="Mueller R.-W."/>
            <person name="Bruemmer F."/>
            <person name="Labrenz M."/>
            <person name="Spormann A.M."/>
            <person name="Op Den Camp H."/>
            <person name="Overmann J."/>
            <person name="Amann R."/>
            <person name="Jetten M.S.M."/>
            <person name="Mascher T."/>
            <person name="Medema M.H."/>
            <person name="Devos D.P."/>
            <person name="Kaster A.-K."/>
            <person name="Ovreas L."/>
            <person name="Rohde M."/>
            <person name="Galperin M.Y."/>
            <person name="Jogler C."/>
        </authorList>
    </citation>
    <scope>NUCLEOTIDE SEQUENCE [LARGE SCALE GENOMIC DNA]</scope>
    <source>
        <strain evidence="5 6">Pla108</strain>
    </source>
</reference>